<feature type="region of interest" description="Disordered" evidence="5">
    <location>
        <begin position="45"/>
        <end position="65"/>
    </location>
</feature>
<dbReference type="InterPro" id="IPR009057">
    <property type="entry name" value="Homeodomain-like_sf"/>
</dbReference>
<feature type="region of interest" description="Disordered" evidence="5">
    <location>
        <begin position="239"/>
        <end position="261"/>
    </location>
</feature>
<dbReference type="GO" id="GO:0005634">
    <property type="term" value="C:nucleus"/>
    <property type="evidence" value="ECO:0007669"/>
    <property type="project" value="UniProtKB-SubCell"/>
</dbReference>
<dbReference type="Gene3D" id="1.10.10.60">
    <property type="entry name" value="Homeodomain-like"/>
    <property type="match status" value="2"/>
</dbReference>
<keyword evidence="9" id="KW-1185">Reference proteome</keyword>
<dbReference type="PANTHER" id="PTHR45654:SF2">
    <property type="entry name" value="HOMEOBOX-LEUCINE ZIPPER PROTEIN TF1"/>
    <property type="match status" value="1"/>
</dbReference>
<dbReference type="InterPro" id="IPR001356">
    <property type="entry name" value="HD"/>
</dbReference>
<evidence type="ECO:0000256" key="1">
    <source>
        <dbReference type="ARBA" id="ARBA00004123"/>
    </source>
</evidence>
<dbReference type="Pfam" id="PF00046">
    <property type="entry name" value="Homeodomain"/>
    <property type="match status" value="2"/>
</dbReference>
<evidence type="ECO:0000256" key="4">
    <source>
        <dbReference type="SAM" id="Coils"/>
    </source>
</evidence>
<comment type="caution">
    <text evidence="8">The sequence shown here is derived from an EMBL/GenBank/DDBJ whole genome shotgun (WGS) entry which is preliminary data.</text>
</comment>
<feature type="coiled-coil region" evidence="4">
    <location>
        <begin position="108"/>
        <end position="135"/>
    </location>
</feature>
<evidence type="ECO:0000259" key="7">
    <source>
        <dbReference type="PROSITE" id="PS50071"/>
    </source>
</evidence>
<dbReference type="PROSITE" id="PS50071">
    <property type="entry name" value="HOMEOBOX_2"/>
    <property type="match status" value="1"/>
</dbReference>
<feature type="chain" id="PRO_5042232522" description="Homeobox domain-containing protein" evidence="6">
    <location>
        <begin position="24"/>
        <end position="399"/>
    </location>
</feature>
<dbReference type="Proteomes" id="UP001237642">
    <property type="component" value="Unassembled WGS sequence"/>
</dbReference>
<dbReference type="InterPro" id="IPR042160">
    <property type="entry name" value="HD-Zip_IV"/>
</dbReference>
<feature type="domain" description="Homeobox" evidence="7">
    <location>
        <begin position="256"/>
        <end position="316"/>
    </location>
</feature>
<evidence type="ECO:0000256" key="3">
    <source>
        <dbReference type="RuleBase" id="RU000682"/>
    </source>
</evidence>
<organism evidence="8 9">
    <name type="scientific">Heracleum sosnowskyi</name>
    <dbReference type="NCBI Taxonomy" id="360622"/>
    <lineage>
        <taxon>Eukaryota</taxon>
        <taxon>Viridiplantae</taxon>
        <taxon>Streptophyta</taxon>
        <taxon>Embryophyta</taxon>
        <taxon>Tracheophyta</taxon>
        <taxon>Spermatophyta</taxon>
        <taxon>Magnoliopsida</taxon>
        <taxon>eudicotyledons</taxon>
        <taxon>Gunneridae</taxon>
        <taxon>Pentapetalae</taxon>
        <taxon>asterids</taxon>
        <taxon>campanulids</taxon>
        <taxon>Apiales</taxon>
        <taxon>Apiaceae</taxon>
        <taxon>Apioideae</taxon>
        <taxon>apioid superclade</taxon>
        <taxon>Tordylieae</taxon>
        <taxon>Tordyliinae</taxon>
        <taxon>Heracleum</taxon>
    </lineage>
</organism>
<dbReference type="AlphaFoldDB" id="A0AAD8N4U1"/>
<keyword evidence="2 3" id="KW-0539">Nucleus</keyword>
<evidence type="ECO:0000313" key="8">
    <source>
        <dbReference type="EMBL" id="KAK1396077.1"/>
    </source>
</evidence>
<keyword evidence="2 3" id="KW-0371">Homeobox</keyword>
<evidence type="ECO:0000256" key="5">
    <source>
        <dbReference type="SAM" id="MobiDB-lite"/>
    </source>
</evidence>
<keyword evidence="4" id="KW-0175">Coiled coil</keyword>
<dbReference type="GO" id="GO:0003677">
    <property type="term" value="F:DNA binding"/>
    <property type="evidence" value="ECO:0007669"/>
    <property type="project" value="UniProtKB-UniRule"/>
</dbReference>
<protein>
    <recommendedName>
        <fullName evidence="7">Homeobox domain-containing protein</fullName>
    </recommendedName>
</protein>
<keyword evidence="6" id="KW-0732">Signal</keyword>
<feature type="signal peptide" evidence="6">
    <location>
        <begin position="1"/>
        <end position="23"/>
    </location>
</feature>
<dbReference type="CDD" id="cd00086">
    <property type="entry name" value="homeodomain"/>
    <property type="match status" value="2"/>
</dbReference>
<reference evidence="8" key="2">
    <citation type="submission" date="2023-05" db="EMBL/GenBank/DDBJ databases">
        <authorList>
            <person name="Schelkunov M.I."/>
        </authorList>
    </citation>
    <scope>NUCLEOTIDE SEQUENCE</scope>
    <source>
        <strain evidence="8">Hsosn_3</strain>
        <tissue evidence="8">Leaf</tissue>
    </source>
</reference>
<name>A0AAD8N4U1_9APIA</name>
<reference evidence="8" key="1">
    <citation type="submission" date="2023-02" db="EMBL/GenBank/DDBJ databases">
        <title>Genome of toxic invasive species Heracleum sosnowskyi carries increased number of genes despite the absence of recent whole-genome duplications.</title>
        <authorList>
            <person name="Schelkunov M."/>
            <person name="Shtratnikova V."/>
            <person name="Makarenko M."/>
            <person name="Klepikova A."/>
            <person name="Omelchenko D."/>
            <person name="Novikova G."/>
            <person name="Obukhova E."/>
            <person name="Bogdanov V."/>
            <person name="Penin A."/>
            <person name="Logacheva M."/>
        </authorList>
    </citation>
    <scope>NUCLEOTIDE SEQUENCE</scope>
    <source>
        <strain evidence="8">Hsosn_3</strain>
        <tissue evidence="8">Leaf</tissue>
    </source>
</reference>
<dbReference type="EMBL" id="JAUIZM010000002">
    <property type="protein sequence ID" value="KAK1396077.1"/>
    <property type="molecule type" value="Genomic_DNA"/>
</dbReference>
<gene>
    <name evidence="8" type="ORF">POM88_005940</name>
</gene>
<dbReference type="SUPFAM" id="SSF46689">
    <property type="entry name" value="Homeodomain-like"/>
    <property type="match status" value="2"/>
</dbReference>
<evidence type="ECO:0000256" key="2">
    <source>
        <dbReference type="PROSITE-ProRule" id="PRU00108"/>
    </source>
</evidence>
<feature type="DNA-binding region" description="Homeobox" evidence="2">
    <location>
        <begin position="258"/>
        <end position="317"/>
    </location>
</feature>
<evidence type="ECO:0000313" key="9">
    <source>
        <dbReference type="Proteomes" id="UP001237642"/>
    </source>
</evidence>
<keyword evidence="2 3" id="KW-0238">DNA-binding</keyword>
<sequence>MLCIKGCGAAVTAAVAAVFGVAAGTVATDGASAAAVAMGGVATAIGDGDAGAGDDDDASDPSSRRWRMNSHTRHHINALEEHFKEHSHPNGLQRNELALRLGMHPTQSQSKREENEVLKSENNTLQDQIQHFTQVLSKNICPQCGVSCSQQYVDENVLRSENIHLREEIEMEQNNWQTGCQEAGLAAVVSGPVVIGTIQDGGAAVTAAAAAVFGVASGTVATGGASAAAVAMGGAATAIGDGDAGAGDDDDASDPSSRRWRMNRHTGHHINALEEYFKEHSHPNELQRNELALRLGMHPTQVMCWFQNKRTQMRSQSRREENEVLKSENNMLRAQIKHFTEVLSKNICPQCGVSSSQQYVDENILRSENIHLREEAEQMESTLRSYMARENPQNLPHNI</sequence>
<proteinExistence type="predicted"/>
<evidence type="ECO:0000256" key="6">
    <source>
        <dbReference type="SAM" id="SignalP"/>
    </source>
</evidence>
<dbReference type="PANTHER" id="PTHR45654">
    <property type="entry name" value="HOMEOBOX-LEUCINE ZIPPER PROTEIN MERISTEM L1"/>
    <property type="match status" value="1"/>
</dbReference>
<accession>A0AAD8N4U1</accession>
<comment type="subcellular location">
    <subcellularLocation>
        <location evidence="1 2 3">Nucleus</location>
    </subcellularLocation>
</comment>
<dbReference type="SMART" id="SM00389">
    <property type="entry name" value="HOX"/>
    <property type="match status" value="2"/>
</dbReference>